<reference evidence="2 3" key="1">
    <citation type="submission" date="2019-07" db="EMBL/GenBank/DDBJ databases">
        <title>Description of 53C-WASEF.</title>
        <authorList>
            <person name="Pitt A."/>
            <person name="Hahn M.W."/>
        </authorList>
    </citation>
    <scope>NUCLEOTIDE SEQUENCE [LARGE SCALE GENOMIC DNA]</scope>
    <source>
        <strain evidence="2 3">53C-WASEF</strain>
    </source>
</reference>
<name>A0A556QEI0_9BACT</name>
<gene>
    <name evidence="2" type="ORF">FPL22_16705</name>
</gene>
<keyword evidence="1" id="KW-1133">Transmembrane helix</keyword>
<organism evidence="2 3">
    <name type="scientific">Rariglobus hedericola</name>
    <dbReference type="NCBI Taxonomy" id="2597822"/>
    <lineage>
        <taxon>Bacteria</taxon>
        <taxon>Pseudomonadati</taxon>
        <taxon>Verrucomicrobiota</taxon>
        <taxon>Opitutia</taxon>
        <taxon>Opitutales</taxon>
        <taxon>Opitutaceae</taxon>
        <taxon>Rariglobus</taxon>
    </lineage>
</organism>
<accession>A0A556QEI0</accession>
<keyword evidence="1" id="KW-0812">Transmembrane</keyword>
<protein>
    <submittedName>
        <fullName evidence="2">Uncharacterized protein</fullName>
    </submittedName>
</protein>
<sequence>MNLTAPVHGRRARVGRRNAGFALLITITLLAFLVLLLVSLASLTRVETQVATNSQKISQARQNAMLALNVAIGSLQKQAGLDQRLTARADLTSTATLRQPYLTGLWESVAGVPTLRSWLVSGNEGANPLSLTPANAPDPAVAAGADEVFLVGEATVATSAERVKLVRQPLVVPSAQIPGFGSAGADVVVGHYAYWVGDQGVKSSAALNDQSDTLNYDDTRPAAAAIANASASGSNWTADPVQRARLRQLSQPRPRSEKQFTSFLPDSVAQLANALTYQQLPLGGGITANESRARFHDAAAVNYAVLVDHSVANGALRQDFSDSTQTASSAIKNYIRERPATITGLQTFHDQKQAESKTDTIFPMFSKGPVLTECAIRFQFYRNGTNQLALKYEIQAELWNPYAVTINASADLSLQFTNLPVVTVTVGTSSYAVDLNAQLLQGSTYIPIVATVSNNASTGITTWAPGQIRVVRGGGGGNVLSVSGGAARSAVANVGTATTLATATLPPGVIPGGLIVSIPAIDATAAPFTVEVKTKGNTLGFYRPAIAFTAATVSRVPPEDLSSNAGFLFGYAYDFRDEPAYWTDGSSGTAGNPPQDPRRTNLGGAFYDASFPVWSTGPADNLGDINQASSGGFFNAAKRYSAFDLGAQEPFSLGSLQHVIGEKPNMLGNTWGGAANDYFDKYFFSTIPRWFAWDPAAPSPLPNRYTALYVAPGSALPAIGDSSPGVTDDSLRDRLHSAKHLLIRGAFNINSTSETAWRAVLGGVKIPAWSYGGASPSAAALDNAHFRFSASAQEFSTDPALAPTSTGDQDFNRGVHVLTDAQVSALATSVVNSLKARGRPFPTLASFVNAGVLAQAITDAGINPAGVRAYSPGWLSQADILTSIAPFITPRSDTFVIRAYGDAVNPVTGETEGRVWCEAIVQRTPDLTTPATGTTNVMTDPLAPNPAKYPFGRKFQITQFQWLSSTDI</sequence>
<evidence type="ECO:0000313" key="3">
    <source>
        <dbReference type="Proteomes" id="UP000315648"/>
    </source>
</evidence>
<dbReference type="RefSeq" id="WP_162525359.1">
    <property type="nucleotide sequence ID" value="NZ_CBCRVV010000010.1"/>
</dbReference>
<dbReference type="EMBL" id="VMBG01000004">
    <property type="protein sequence ID" value="TSJ75038.1"/>
    <property type="molecule type" value="Genomic_DNA"/>
</dbReference>
<evidence type="ECO:0000313" key="2">
    <source>
        <dbReference type="EMBL" id="TSJ75038.1"/>
    </source>
</evidence>
<evidence type="ECO:0000256" key="1">
    <source>
        <dbReference type="SAM" id="Phobius"/>
    </source>
</evidence>
<keyword evidence="1" id="KW-0472">Membrane</keyword>
<proteinExistence type="predicted"/>
<keyword evidence="3" id="KW-1185">Reference proteome</keyword>
<comment type="caution">
    <text evidence="2">The sequence shown here is derived from an EMBL/GenBank/DDBJ whole genome shotgun (WGS) entry which is preliminary data.</text>
</comment>
<feature type="transmembrane region" description="Helical" evidence="1">
    <location>
        <begin position="21"/>
        <end position="43"/>
    </location>
</feature>
<dbReference type="Proteomes" id="UP000315648">
    <property type="component" value="Unassembled WGS sequence"/>
</dbReference>
<dbReference type="AlphaFoldDB" id="A0A556QEI0"/>